<feature type="region of interest" description="Disordered" evidence="1">
    <location>
        <begin position="680"/>
        <end position="719"/>
    </location>
</feature>
<evidence type="ECO:0000313" key="3">
    <source>
        <dbReference type="RefSeq" id="XP_014662563.1"/>
    </source>
</evidence>
<name>A0ABM1DRJ2_PRICU</name>
<dbReference type="GeneID" id="106805481"/>
<gene>
    <name evidence="3" type="primary">LOC106805481</name>
</gene>
<evidence type="ECO:0000313" key="2">
    <source>
        <dbReference type="Proteomes" id="UP000695022"/>
    </source>
</evidence>
<evidence type="ECO:0000256" key="1">
    <source>
        <dbReference type="SAM" id="MobiDB-lite"/>
    </source>
</evidence>
<dbReference type="RefSeq" id="XP_014662563.1">
    <property type="nucleotide sequence ID" value="XM_014807077.1"/>
</dbReference>
<dbReference type="Gene3D" id="3.30.160.60">
    <property type="entry name" value="Classic Zinc Finger"/>
    <property type="match status" value="1"/>
</dbReference>
<dbReference type="InterPro" id="IPR036236">
    <property type="entry name" value="Znf_C2H2_sf"/>
</dbReference>
<feature type="region of interest" description="Disordered" evidence="1">
    <location>
        <begin position="247"/>
        <end position="274"/>
    </location>
</feature>
<dbReference type="PANTHER" id="PTHR45762">
    <property type="entry name" value="ZINC FINGER RNA-BINDING PROTEIN"/>
    <property type="match status" value="1"/>
</dbReference>
<accession>A0ABM1DRJ2</accession>
<proteinExistence type="predicted"/>
<keyword evidence="2" id="KW-1185">Reference proteome</keyword>
<feature type="compositionally biased region" description="Low complexity" evidence="1">
    <location>
        <begin position="680"/>
        <end position="689"/>
    </location>
</feature>
<feature type="compositionally biased region" description="Pro residues" evidence="1">
    <location>
        <begin position="826"/>
        <end position="841"/>
    </location>
</feature>
<reference evidence="3" key="1">
    <citation type="submission" date="2025-08" db="UniProtKB">
        <authorList>
            <consortium name="RefSeq"/>
        </authorList>
    </citation>
    <scope>IDENTIFICATION</scope>
</reference>
<feature type="region of interest" description="Disordered" evidence="1">
    <location>
        <begin position="300"/>
        <end position="322"/>
    </location>
</feature>
<dbReference type="PANTHER" id="PTHR45762:SF3">
    <property type="entry name" value="ZINC-FINGER PROTEIN AT 72D, ISOFORM B"/>
    <property type="match status" value="1"/>
</dbReference>
<organism evidence="2 3">
    <name type="scientific">Priapulus caudatus</name>
    <name type="common">Priapulid worm</name>
    <dbReference type="NCBI Taxonomy" id="37621"/>
    <lineage>
        <taxon>Eukaryota</taxon>
        <taxon>Metazoa</taxon>
        <taxon>Ecdysozoa</taxon>
        <taxon>Scalidophora</taxon>
        <taxon>Priapulida</taxon>
        <taxon>Priapulimorpha</taxon>
        <taxon>Priapulimorphida</taxon>
        <taxon>Priapulidae</taxon>
        <taxon>Priapulus</taxon>
    </lineage>
</organism>
<sequence>MSFHGQTDAQISFSESENVAIVGSMRNVCHGLHDDVSKSVTNNELADELPTGIGKRVNQVFLACQVCDVTCAGESDYKLHIAGVSHKQNVINRQKAGRHVGETSCDASVAVAGESHATVPVAMATSSNTTCRIADVLDRFTCGPLIGLDFIDEYQHKNPDIEARYYCRCCNAKCDPRTMLPHLTGLRHRSQTLRDTRPDLYCLFRGASNKKSEQSLISEMFARQLEQENGRGRVCVVVEPISKEMTHSGIIKSSHAPSESSNTLPSSGLKRKAKDVMGENAVKRNTLNVSHGKVYHAHYEQGSNQHPNESCKEYPYSSEPSQVDPTYLTGFEQEGALLPTPHTGIIANSDTTEAFVESDAPPVGSMYSDGINQRGPLLPTPHGNTLASNDSTELHDDRCGGALLPTPPVNEMAIHEVTDDSYEDGSGLLPKPHVNEMAIHDATDDSYEDGSALLPTSGAPELVVSNTVEMHSQCFQNDGTFLPYSETVETGITYTNEMSYESSRDWHTMNRGRGTNFRGGQFIQRGRAANMRGGHPSNRGNIPNIRGGHPSNRGSIPNMRGGHPSNRGSIPNMSGGHPSNRGSIPNMRGGHPIHIDSGPNVRGCDPNVWDGYPVNTGHGPANSGVYSGNAGGDCNSRVSNLNNTSDYFGDIGTHPDGTSNVPLTDAYYSGVNPGNRVGYQGNRGGYNNNPSDYLHSSGFTSHDDGDPTTEDSGFKKASSDLQEIQAHHSNTGVVHSEFNNSGVNPTKRIFEYGNRGGDPYVVCTEPSERPYDEPSNRGYDQYCGSAVSYNAAHENTTNQYGHGAMVRERSGTLTKHGTPSQERKPPLPVDSPVKPPLPTGQPPAVKCPLLTSADSGVMELLNNLSNCVVNNEEEAAIALRVSNALTQALLQYRLRNVTTEEFVITGATP</sequence>
<dbReference type="Proteomes" id="UP000695022">
    <property type="component" value="Unplaced"/>
</dbReference>
<dbReference type="SUPFAM" id="SSF57667">
    <property type="entry name" value="beta-beta-alpha zinc fingers"/>
    <property type="match status" value="1"/>
</dbReference>
<feature type="compositionally biased region" description="Polar residues" evidence="1">
    <location>
        <begin position="255"/>
        <end position="266"/>
    </location>
</feature>
<feature type="region of interest" description="Disordered" evidence="1">
    <location>
        <begin position="812"/>
        <end position="843"/>
    </location>
</feature>
<protein>
    <submittedName>
        <fullName evidence="3">Uncharacterized protein LOC106805481 isoform X1</fullName>
    </submittedName>
</protein>